<dbReference type="Proteomes" id="UP000033400">
    <property type="component" value="Unassembled WGS sequence"/>
</dbReference>
<sequence length="110" mass="12095">MAVAVMATAPTWTSAAEPAKGETMPMPSEEMDPSKMGGMKQMGGMSMTGDVDYDFAANMRMHHQMAVEMSQAELKNGKNPKMLRMAKDIIAAQKKEIAVFDQWIKANKKP</sequence>
<accession>A0A0F4UWJ4</accession>
<dbReference type="InterPro" id="IPR012347">
    <property type="entry name" value="Ferritin-like"/>
</dbReference>
<dbReference type="PANTHER" id="PTHR36933">
    <property type="entry name" value="SLL0788 PROTEIN"/>
    <property type="match status" value="1"/>
</dbReference>
<feature type="compositionally biased region" description="Low complexity" evidence="1">
    <location>
        <begin position="34"/>
        <end position="43"/>
    </location>
</feature>
<dbReference type="AlphaFoldDB" id="A0A0F4UWJ4"/>
<organism evidence="3 4">
    <name type="scientific">Pseudomonas fluorescens</name>
    <dbReference type="NCBI Taxonomy" id="294"/>
    <lineage>
        <taxon>Bacteria</taxon>
        <taxon>Pseudomonadati</taxon>
        <taxon>Pseudomonadota</taxon>
        <taxon>Gammaproteobacteria</taxon>
        <taxon>Pseudomonadales</taxon>
        <taxon>Pseudomonadaceae</taxon>
        <taxon>Pseudomonas</taxon>
    </lineage>
</organism>
<dbReference type="PATRIC" id="fig|294.133.peg.5890"/>
<feature type="region of interest" description="Disordered" evidence="1">
    <location>
        <begin position="1"/>
        <end position="43"/>
    </location>
</feature>
<dbReference type="PANTHER" id="PTHR36933:SF1">
    <property type="entry name" value="SLL0788 PROTEIN"/>
    <property type="match status" value="1"/>
</dbReference>
<dbReference type="Gene3D" id="1.20.1260.10">
    <property type="match status" value="1"/>
</dbReference>
<gene>
    <name evidence="3" type="ORF">VD17_29210</name>
</gene>
<dbReference type="EMBL" id="LACH01000078">
    <property type="protein sequence ID" value="KJZ60829.1"/>
    <property type="molecule type" value="Genomic_DNA"/>
</dbReference>
<evidence type="ECO:0000313" key="3">
    <source>
        <dbReference type="EMBL" id="KJZ60829.1"/>
    </source>
</evidence>
<proteinExistence type="predicted"/>
<reference evidence="3 4" key="1">
    <citation type="submission" date="2015-03" db="EMBL/GenBank/DDBJ databases">
        <title>Comparative genomics of Pseudomonas insights into diversity of traits involved in vanlence and defense.</title>
        <authorList>
            <person name="Qin Y."/>
        </authorList>
    </citation>
    <scope>NUCLEOTIDE SEQUENCE [LARGE SCALE GENOMIC DNA]</scope>
    <source>
        <strain evidence="3 4">H24</strain>
    </source>
</reference>
<comment type="caution">
    <text evidence="3">The sequence shown here is derived from an EMBL/GenBank/DDBJ whole genome shotgun (WGS) entry which is preliminary data.</text>
</comment>
<protein>
    <recommendedName>
        <fullName evidence="2">DUF305 domain-containing protein</fullName>
    </recommendedName>
</protein>
<evidence type="ECO:0000259" key="2">
    <source>
        <dbReference type="Pfam" id="PF03713"/>
    </source>
</evidence>
<dbReference type="OrthoDB" id="8603558at2"/>
<feature type="domain" description="DUF305" evidence="2">
    <location>
        <begin position="11"/>
        <end position="103"/>
    </location>
</feature>
<evidence type="ECO:0000256" key="1">
    <source>
        <dbReference type="SAM" id="MobiDB-lite"/>
    </source>
</evidence>
<dbReference type="InterPro" id="IPR005183">
    <property type="entry name" value="DUF305_CopM-like"/>
</dbReference>
<dbReference type="Pfam" id="PF03713">
    <property type="entry name" value="DUF305"/>
    <property type="match status" value="1"/>
</dbReference>
<name>A0A0F4UWJ4_PSEFL</name>
<evidence type="ECO:0000313" key="4">
    <source>
        <dbReference type="Proteomes" id="UP000033400"/>
    </source>
</evidence>